<evidence type="ECO:0000313" key="2">
    <source>
        <dbReference type="EMBL" id="MEJ8542012.1"/>
    </source>
</evidence>
<evidence type="ECO:0000259" key="1">
    <source>
        <dbReference type="Pfam" id="PF13185"/>
    </source>
</evidence>
<dbReference type="EMBL" id="CP104550">
    <property type="protein sequence ID" value="UXH31638.1"/>
    <property type="molecule type" value="Genomic_DNA"/>
</dbReference>
<dbReference type="Proteomes" id="UP001065373">
    <property type="component" value="Chromosome"/>
</dbReference>
<organism evidence="3">
    <name type="scientific">Methanothermobacter wolfeii</name>
    <name type="common">Methanobacterium wolfei</name>
    <dbReference type="NCBI Taxonomy" id="145261"/>
    <lineage>
        <taxon>Archaea</taxon>
        <taxon>Methanobacteriati</taxon>
        <taxon>Methanobacteriota</taxon>
        <taxon>Methanomada group</taxon>
        <taxon>Methanobacteria</taxon>
        <taxon>Methanobacteriales</taxon>
        <taxon>Methanobacteriaceae</taxon>
        <taxon>Methanothermobacter</taxon>
    </lineage>
</organism>
<dbReference type="SMR" id="A0A9E7RSZ2"/>
<dbReference type="Proteomes" id="UP001369247">
    <property type="component" value="Unassembled WGS sequence"/>
</dbReference>
<dbReference type="AlphaFoldDB" id="A0A9E7RSZ2"/>
<dbReference type="Pfam" id="PF13185">
    <property type="entry name" value="GAF_2"/>
    <property type="match status" value="1"/>
</dbReference>
<reference evidence="2 4" key="2">
    <citation type="submission" date="2023-12" db="EMBL/GenBank/DDBJ databases">
        <title>Phenotypic and Genomic Characterization of Methanothermobacter wolfeii Strain BSEL, a CO2-Capturing Archaeon with Minimal Nutrient Requirements.</title>
        <authorList>
            <person name="Ale Enriquez F."/>
            <person name="Ahring B.K."/>
        </authorList>
    </citation>
    <scope>NUCLEOTIDE SEQUENCE [LARGE SCALE GENOMIC DNA]</scope>
    <source>
        <strain evidence="2 4">BSEL-1</strain>
    </source>
</reference>
<accession>A0A9E7RSZ2</accession>
<keyword evidence="4" id="KW-1185">Reference proteome</keyword>
<dbReference type="InterPro" id="IPR029016">
    <property type="entry name" value="GAF-like_dom_sf"/>
</dbReference>
<dbReference type="Gene3D" id="3.30.450.40">
    <property type="match status" value="1"/>
</dbReference>
<dbReference type="KEGG" id="mwo:MWSIV6_1724"/>
<evidence type="ECO:0000313" key="4">
    <source>
        <dbReference type="Proteomes" id="UP001369247"/>
    </source>
</evidence>
<sequence>MEDVKRKIESASSVYEAAEIVFDEIRRITGSEYCYVAYVDPENGDSVGIKFSHLTPYCDHYESIGEARFKLPKSGIYGGLLGYSLDTGESFFTNNPAGHPAAHGIPEGHEMVSQFLSVAVKDSDGILGQIVLGNPEENYTEKHLRLAEEIGKAYATVLRRFYGGEIPLR</sequence>
<protein>
    <submittedName>
        <fullName evidence="3">GAF domain-containing protein</fullName>
    </submittedName>
</protein>
<dbReference type="EMBL" id="JAXUHJ010000003">
    <property type="protein sequence ID" value="MEJ8542012.1"/>
    <property type="molecule type" value="Genomic_DNA"/>
</dbReference>
<proteinExistence type="predicted"/>
<dbReference type="GeneID" id="58979382"/>
<dbReference type="InterPro" id="IPR003018">
    <property type="entry name" value="GAF"/>
</dbReference>
<dbReference type="GeneID" id="75107368"/>
<name>A0A9E7RSZ2_METWO</name>
<feature type="domain" description="GAF" evidence="1">
    <location>
        <begin position="12"/>
        <end position="158"/>
    </location>
</feature>
<gene>
    <name evidence="3" type="ORF">N5910_08910</name>
    <name evidence="2" type="ORF">U2150_00655</name>
</gene>
<reference evidence="3" key="1">
    <citation type="submission" date="2022-09" db="EMBL/GenBank/DDBJ databases">
        <title>Characterization of three MwoI isoschizomers from sequenced genome and metagenomes.</title>
        <authorList>
            <person name="Fomenkov A."/>
            <person name="Xu S.Y."/>
            <person name="Roberts R.J."/>
        </authorList>
    </citation>
    <scope>NUCLEOTIDE SEQUENCE</scope>
    <source>
        <strain evidence="3">DSM 2970</strain>
    </source>
</reference>
<evidence type="ECO:0000313" key="3">
    <source>
        <dbReference type="EMBL" id="UXH31638.1"/>
    </source>
</evidence>
<dbReference type="RefSeq" id="WP_074359569.1">
    <property type="nucleotide sequence ID" value="NZ_CP104550.1"/>
</dbReference>
<dbReference type="SUPFAM" id="SSF55781">
    <property type="entry name" value="GAF domain-like"/>
    <property type="match status" value="1"/>
</dbReference>